<organism evidence="5 6">
    <name type="scientific">Antiquaquibacter soli</name>
    <dbReference type="NCBI Taxonomy" id="3064523"/>
    <lineage>
        <taxon>Bacteria</taxon>
        <taxon>Bacillati</taxon>
        <taxon>Actinomycetota</taxon>
        <taxon>Actinomycetes</taxon>
        <taxon>Micrococcales</taxon>
        <taxon>Microbacteriaceae</taxon>
        <taxon>Antiquaquibacter</taxon>
    </lineage>
</organism>
<dbReference type="InterPro" id="IPR011711">
    <property type="entry name" value="GntR_C"/>
</dbReference>
<dbReference type="PANTHER" id="PTHR43537">
    <property type="entry name" value="TRANSCRIPTIONAL REGULATOR, GNTR FAMILY"/>
    <property type="match status" value="1"/>
</dbReference>
<protein>
    <submittedName>
        <fullName evidence="5">GntR family transcriptional regulator</fullName>
    </submittedName>
</protein>
<reference evidence="5 6" key="1">
    <citation type="submission" date="2023-07" db="EMBL/GenBank/DDBJ databases">
        <title>Protaetiibacter sp. nov WY-16 isolated from soil.</title>
        <authorList>
            <person name="Liu B."/>
            <person name="Wan Y."/>
        </authorList>
    </citation>
    <scope>NUCLEOTIDE SEQUENCE [LARGE SCALE GENOMIC DNA]</scope>
    <source>
        <strain evidence="5 6">WY-16</strain>
    </source>
</reference>
<dbReference type="InterPro" id="IPR000524">
    <property type="entry name" value="Tscrpt_reg_HTH_GntR"/>
</dbReference>
<gene>
    <name evidence="5" type="ORF">Q5716_06715</name>
</gene>
<evidence type="ECO:0000256" key="2">
    <source>
        <dbReference type="ARBA" id="ARBA00023125"/>
    </source>
</evidence>
<dbReference type="SUPFAM" id="SSF48008">
    <property type="entry name" value="GntR ligand-binding domain-like"/>
    <property type="match status" value="1"/>
</dbReference>
<dbReference type="RefSeq" id="WP_305002310.1">
    <property type="nucleotide sequence ID" value="NZ_JAUQUB010000001.1"/>
</dbReference>
<keyword evidence="3" id="KW-0804">Transcription</keyword>
<dbReference type="Pfam" id="PF07729">
    <property type="entry name" value="FCD"/>
    <property type="match status" value="1"/>
</dbReference>
<evidence type="ECO:0000259" key="4">
    <source>
        <dbReference type="PROSITE" id="PS50949"/>
    </source>
</evidence>
<dbReference type="Proteomes" id="UP001241072">
    <property type="component" value="Unassembled WGS sequence"/>
</dbReference>
<accession>A0ABT9BNC7</accession>
<keyword evidence="1" id="KW-0805">Transcription regulation</keyword>
<keyword evidence="2" id="KW-0238">DNA-binding</keyword>
<evidence type="ECO:0000313" key="5">
    <source>
        <dbReference type="EMBL" id="MDO7881918.1"/>
    </source>
</evidence>
<keyword evidence="6" id="KW-1185">Reference proteome</keyword>
<feature type="domain" description="HTH gntR-type" evidence="4">
    <location>
        <begin position="18"/>
        <end position="84"/>
    </location>
</feature>
<dbReference type="SMART" id="SM00895">
    <property type="entry name" value="FCD"/>
    <property type="match status" value="1"/>
</dbReference>
<dbReference type="PANTHER" id="PTHR43537:SF5">
    <property type="entry name" value="UXU OPERON TRANSCRIPTIONAL REGULATOR"/>
    <property type="match status" value="1"/>
</dbReference>
<dbReference type="InterPro" id="IPR008920">
    <property type="entry name" value="TF_FadR/GntR_C"/>
</dbReference>
<dbReference type="PROSITE" id="PS50949">
    <property type="entry name" value="HTH_GNTR"/>
    <property type="match status" value="1"/>
</dbReference>
<dbReference type="CDD" id="cd07377">
    <property type="entry name" value="WHTH_GntR"/>
    <property type="match status" value="1"/>
</dbReference>
<dbReference type="Gene3D" id="1.20.120.530">
    <property type="entry name" value="GntR ligand-binding domain-like"/>
    <property type="match status" value="1"/>
</dbReference>
<evidence type="ECO:0000256" key="3">
    <source>
        <dbReference type="ARBA" id="ARBA00023163"/>
    </source>
</evidence>
<dbReference type="Gene3D" id="1.10.10.10">
    <property type="entry name" value="Winged helix-like DNA-binding domain superfamily/Winged helix DNA-binding domain"/>
    <property type="match status" value="1"/>
</dbReference>
<dbReference type="SUPFAM" id="SSF46785">
    <property type="entry name" value="Winged helix' DNA-binding domain"/>
    <property type="match status" value="1"/>
</dbReference>
<dbReference type="InterPro" id="IPR036388">
    <property type="entry name" value="WH-like_DNA-bd_sf"/>
</dbReference>
<sequence length="232" mass="25513">MSEDTERRAFTIVPIPHVDVHEAVLEQLKQLVAQSRKGDRLPAERDLAEQFGVSRVSLRTALRSLESMGRIEIRRGAGSFVVNPESSPITAWLKELEPVGEDFLNHLVEVRAAVEDRVLVLAHRAAPDYSLLAALLDTIEHGFDAVDLDAGSLDVRFEAMLGRLTANPLLIELQKSVHELWVEAWGAVGMAPGDPVALLGEHRLILDALVGGDLPRARELMAGHVDRHVATR</sequence>
<evidence type="ECO:0000313" key="6">
    <source>
        <dbReference type="Proteomes" id="UP001241072"/>
    </source>
</evidence>
<evidence type="ECO:0000256" key="1">
    <source>
        <dbReference type="ARBA" id="ARBA00023015"/>
    </source>
</evidence>
<dbReference type="InterPro" id="IPR036390">
    <property type="entry name" value="WH_DNA-bd_sf"/>
</dbReference>
<proteinExistence type="predicted"/>
<name>A0ABT9BNC7_9MICO</name>
<dbReference type="Pfam" id="PF00392">
    <property type="entry name" value="GntR"/>
    <property type="match status" value="1"/>
</dbReference>
<dbReference type="EMBL" id="JAUQUB010000001">
    <property type="protein sequence ID" value="MDO7881918.1"/>
    <property type="molecule type" value="Genomic_DNA"/>
</dbReference>
<dbReference type="PRINTS" id="PR00035">
    <property type="entry name" value="HTHGNTR"/>
</dbReference>
<comment type="caution">
    <text evidence="5">The sequence shown here is derived from an EMBL/GenBank/DDBJ whole genome shotgun (WGS) entry which is preliminary data.</text>
</comment>
<dbReference type="SMART" id="SM00345">
    <property type="entry name" value="HTH_GNTR"/>
    <property type="match status" value="1"/>
</dbReference>